<evidence type="ECO:0000313" key="2">
    <source>
        <dbReference type="Proteomes" id="UP001165381"/>
    </source>
</evidence>
<protein>
    <recommendedName>
        <fullName evidence="3">WD40 repeat protein</fullName>
    </recommendedName>
</protein>
<dbReference type="RefSeq" id="WP_249972303.1">
    <property type="nucleotide sequence ID" value="NZ_JAMFLZ010000002.1"/>
</dbReference>
<reference evidence="1" key="1">
    <citation type="submission" date="2022-05" db="EMBL/GenBank/DDBJ databases">
        <authorList>
            <person name="Park J.-S."/>
        </authorList>
    </citation>
    <scope>NUCLEOTIDE SEQUENCE</scope>
    <source>
        <strain evidence="1">2012CJ34-3</strain>
    </source>
</reference>
<organism evidence="1 2">
    <name type="scientific">Jejuia spongiicola</name>
    <dbReference type="NCBI Taxonomy" id="2942207"/>
    <lineage>
        <taxon>Bacteria</taxon>
        <taxon>Pseudomonadati</taxon>
        <taxon>Bacteroidota</taxon>
        <taxon>Flavobacteriia</taxon>
        <taxon>Flavobacteriales</taxon>
        <taxon>Flavobacteriaceae</taxon>
        <taxon>Jejuia</taxon>
    </lineage>
</organism>
<sequence>MKFLCGILFLFGIVGFPQNEDYHITNLNINTEYPHFGLMYTDNNKIIFTSYLLTKKGKVKKSAGSPVLTIFKGELSNNGEIINVKPISIDPKYGISHITSASISPNGKQLYLTTNYNNKDKPNGNFKATNFHIKVGEYKAGLGWTNFKVLPFCKPKFSYAHPCLSNDGKTLYFIANIRGGKETTKGGSDIFKVEILENDNYSEPKNLGNKVNSYSREMFPFIAADNTLYFASNRPNGYGGFDIYKSEINGEGGFLKAQKMPKPINSNKDDFSFIIDEGNKRGYFSSKRIKGKGDDDVYCFVKN</sequence>
<dbReference type="InterPro" id="IPR011659">
    <property type="entry name" value="WD40"/>
</dbReference>
<dbReference type="Pfam" id="PF07676">
    <property type="entry name" value="PD40"/>
    <property type="match status" value="2"/>
</dbReference>
<dbReference type="Proteomes" id="UP001165381">
    <property type="component" value="Unassembled WGS sequence"/>
</dbReference>
<dbReference type="SUPFAM" id="SSF82171">
    <property type="entry name" value="DPP6 N-terminal domain-like"/>
    <property type="match status" value="1"/>
</dbReference>
<evidence type="ECO:0008006" key="3">
    <source>
        <dbReference type="Google" id="ProtNLM"/>
    </source>
</evidence>
<dbReference type="Gene3D" id="2.120.10.30">
    <property type="entry name" value="TolB, C-terminal domain"/>
    <property type="match status" value="1"/>
</dbReference>
<comment type="caution">
    <text evidence="1">The sequence shown here is derived from an EMBL/GenBank/DDBJ whole genome shotgun (WGS) entry which is preliminary data.</text>
</comment>
<proteinExistence type="predicted"/>
<name>A0ABT0QBP7_9FLAO</name>
<accession>A0ABT0QBP7</accession>
<dbReference type="InterPro" id="IPR011042">
    <property type="entry name" value="6-blade_b-propeller_TolB-like"/>
</dbReference>
<evidence type="ECO:0000313" key="1">
    <source>
        <dbReference type="EMBL" id="MCL6294402.1"/>
    </source>
</evidence>
<keyword evidence="2" id="KW-1185">Reference proteome</keyword>
<dbReference type="EMBL" id="JAMFLZ010000002">
    <property type="protein sequence ID" value="MCL6294402.1"/>
    <property type="molecule type" value="Genomic_DNA"/>
</dbReference>
<gene>
    <name evidence="1" type="ORF">M3P09_05315</name>
</gene>